<dbReference type="InterPro" id="IPR003018">
    <property type="entry name" value="GAF"/>
</dbReference>
<evidence type="ECO:0000259" key="4">
    <source>
        <dbReference type="SMART" id="SM00331"/>
    </source>
</evidence>
<keyword evidence="1" id="KW-0378">Hydrolase</keyword>
<organism evidence="5 6">
    <name type="scientific">Kineococcus gynurae</name>
    <dbReference type="NCBI Taxonomy" id="452979"/>
    <lineage>
        <taxon>Bacteria</taxon>
        <taxon>Bacillati</taxon>
        <taxon>Actinomycetota</taxon>
        <taxon>Actinomycetes</taxon>
        <taxon>Kineosporiales</taxon>
        <taxon>Kineosporiaceae</taxon>
        <taxon>Kineococcus</taxon>
    </lineage>
</organism>
<comment type="caution">
    <text evidence="5">The sequence shown here is derived from an EMBL/GenBank/DDBJ whole genome shotgun (WGS) entry which is preliminary data.</text>
</comment>
<feature type="domain" description="PPM-type phosphatase" evidence="4">
    <location>
        <begin position="223"/>
        <end position="443"/>
    </location>
</feature>
<dbReference type="Pfam" id="PF01590">
    <property type="entry name" value="GAF"/>
    <property type="match status" value="1"/>
</dbReference>
<reference evidence="5 6" key="1">
    <citation type="submission" date="2024-09" db="EMBL/GenBank/DDBJ databases">
        <authorList>
            <person name="Sun Q."/>
            <person name="Mori K."/>
        </authorList>
    </citation>
    <scope>NUCLEOTIDE SEQUENCE [LARGE SCALE GENOMIC DNA]</scope>
    <source>
        <strain evidence="5 6">TISTR 1856</strain>
    </source>
</reference>
<dbReference type="InterPro" id="IPR001932">
    <property type="entry name" value="PPM-type_phosphatase-like_dom"/>
</dbReference>
<name>A0ABV5LP26_9ACTN</name>
<feature type="region of interest" description="Disordered" evidence="2">
    <location>
        <begin position="1"/>
        <end position="27"/>
    </location>
</feature>
<dbReference type="Gene3D" id="3.30.565.10">
    <property type="entry name" value="Histidine kinase-like ATPase, C-terminal domain"/>
    <property type="match status" value="1"/>
</dbReference>
<evidence type="ECO:0000259" key="3">
    <source>
        <dbReference type="SMART" id="SM00065"/>
    </source>
</evidence>
<dbReference type="CDD" id="cd16936">
    <property type="entry name" value="HATPase_RsbW-like"/>
    <property type="match status" value="1"/>
</dbReference>
<evidence type="ECO:0000256" key="2">
    <source>
        <dbReference type="SAM" id="MobiDB-lite"/>
    </source>
</evidence>
<dbReference type="InterPro" id="IPR036457">
    <property type="entry name" value="PPM-type-like_dom_sf"/>
</dbReference>
<dbReference type="Proteomes" id="UP001589748">
    <property type="component" value="Unassembled WGS sequence"/>
</dbReference>
<sequence>MADATPDPGRQGDGAPGPLTLATLPGGGAEDRERARLVAVHDYVDVQAPPSDDLKTIVRLATRVTGLPYGVVNIIDERYQRQIVAEGFDRSVCAREHSMCAQTVALGALVAVDDASLDPRFAANPWVDGRLSSVRSYVSAPLITPEGHTLGSLCVFDVETVGITDRVRRDLSDLADLVVVVLQRERILRHEALTAAELRQSRQAVDTAHALQEALLPRRLPWSEAVSLAARYLPGGDNAEVGGDFYDAVRTDDAVVVVVGDVQGHNAAATALMGQVRTAVRAYVAEGHSPGAVLERTNRLLALADTDLFTTCCLLRLDEFTGEVTVASAGHPVPLLFDAEKVVPLDVEAGPPLGVQPDVVFTEGRHRLSERSRLLLYTDGVLAWPRRSQGVVDPLDDVDPGLATLEAVLRAYADVPAEDLTSRVMDPASRTRTDDAALVVVDYSGPVADRWESRLSLSDDVRSVARGRKHLRETLRRWELPDAVDLAELVASELVTNALVHTATRAVLVLQYRTSSRTLLLGVEDSSTSHPRPRDADDDALGGRGLGIVEVVAERWWVSPRGDGKTVWAELRL</sequence>
<dbReference type="InterPro" id="IPR036890">
    <property type="entry name" value="HATPase_C_sf"/>
</dbReference>
<dbReference type="Gene3D" id="3.60.40.10">
    <property type="entry name" value="PPM-type phosphatase domain"/>
    <property type="match status" value="1"/>
</dbReference>
<dbReference type="SUPFAM" id="SSF81606">
    <property type="entry name" value="PP2C-like"/>
    <property type="match status" value="1"/>
</dbReference>
<accession>A0ABV5LP26</accession>
<dbReference type="PANTHER" id="PTHR43156">
    <property type="entry name" value="STAGE II SPORULATION PROTEIN E-RELATED"/>
    <property type="match status" value="1"/>
</dbReference>
<dbReference type="Pfam" id="PF13581">
    <property type="entry name" value="HATPase_c_2"/>
    <property type="match status" value="1"/>
</dbReference>
<keyword evidence="6" id="KW-1185">Reference proteome</keyword>
<dbReference type="Gene3D" id="3.30.450.40">
    <property type="match status" value="1"/>
</dbReference>
<dbReference type="InterPro" id="IPR052016">
    <property type="entry name" value="Bact_Sigma-Reg"/>
</dbReference>
<dbReference type="SUPFAM" id="SSF55781">
    <property type="entry name" value="GAF domain-like"/>
    <property type="match status" value="1"/>
</dbReference>
<evidence type="ECO:0000313" key="5">
    <source>
        <dbReference type="EMBL" id="MFB9375788.1"/>
    </source>
</evidence>
<proteinExistence type="predicted"/>
<dbReference type="PANTHER" id="PTHR43156:SF2">
    <property type="entry name" value="STAGE II SPORULATION PROTEIN E"/>
    <property type="match status" value="1"/>
</dbReference>
<protein>
    <submittedName>
        <fullName evidence="5">SpoIIE family protein phosphatase</fullName>
    </submittedName>
</protein>
<dbReference type="RefSeq" id="WP_380139914.1">
    <property type="nucleotide sequence ID" value="NZ_JBHLUI010000012.1"/>
</dbReference>
<dbReference type="InterPro" id="IPR029016">
    <property type="entry name" value="GAF-like_dom_sf"/>
</dbReference>
<dbReference type="EMBL" id="JBHMDM010000001">
    <property type="protein sequence ID" value="MFB9375788.1"/>
    <property type="molecule type" value="Genomic_DNA"/>
</dbReference>
<dbReference type="Pfam" id="PF07228">
    <property type="entry name" value="SpoIIE"/>
    <property type="match status" value="1"/>
</dbReference>
<dbReference type="SMART" id="SM00065">
    <property type="entry name" value="GAF"/>
    <property type="match status" value="1"/>
</dbReference>
<dbReference type="InterPro" id="IPR003594">
    <property type="entry name" value="HATPase_dom"/>
</dbReference>
<feature type="domain" description="GAF" evidence="3">
    <location>
        <begin position="49"/>
        <end position="192"/>
    </location>
</feature>
<evidence type="ECO:0000256" key="1">
    <source>
        <dbReference type="ARBA" id="ARBA00022801"/>
    </source>
</evidence>
<dbReference type="SUPFAM" id="SSF55874">
    <property type="entry name" value="ATPase domain of HSP90 chaperone/DNA topoisomerase II/histidine kinase"/>
    <property type="match status" value="1"/>
</dbReference>
<dbReference type="SMART" id="SM00331">
    <property type="entry name" value="PP2C_SIG"/>
    <property type="match status" value="1"/>
</dbReference>
<evidence type="ECO:0000313" key="6">
    <source>
        <dbReference type="Proteomes" id="UP001589748"/>
    </source>
</evidence>
<gene>
    <name evidence="5" type="ORF">ACFFVI_02295</name>
</gene>